<evidence type="ECO:0000313" key="2">
    <source>
        <dbReference type="RefSeq" id="XP_017029567.1"/>
    </source>
</evidence>
<proteinExistence type="predicted"/>
<dbReference type="GeneID" id="108079678"/>
<protein>
    <submittedName>
        <fullName evidence="2">Uncharacterized protein</fullName>
    </submittedName>
</protein>
<dbReference type="AlphaFoldDB" id="A0A6P4IKP0"/>
<reference evidence="1" key="1">
    <citation type="submission" date="2025-05" db="UniProtKB">
        <authorList>
            <consortium name="RefSeq"/>
        </authorList>
    </citation>
    <scope>NUCLEOTIDE SEQUENCE [LARGE SCALE GENOMIC DNA]</scope>
    <source>
        <strain evidence="1">14028-0561.14</strain>
    </source>
</reference>
<dbReference type="Proteomes" id="UP001652661">
    <property type="component" value="Chromosome 2L"/>
</dbReference>
<evidence type="ECO:0000313" key="1">
    <source>
        <dbReference type="Proteomes" id="UP001652661"/>
    </source>
</evidence>
<reference evidence="2" key="2">
    <citation type="submission" date="2025-08" db="UniProtKB">
        <authorList>
            <consortium name="RefSeq"/>
        </authorList>
    </citation>
    <scope>IDENTIFICATION</scope>
    <source>
        <strain evidence="2">14028-0561.14</strain>
        <tissue evidence="2">Whole fly</tissue>
    </source>
</reference>
<keyword evidence="1" id="KW-1185">Reference proteome</keyword>
<gene>
    <name evidence="2" type="primary">LOC108079678</name>
</gene>
<dbReference type="RefSeq" id="XP_017029567.1">
    <property type="nucleotide sequence ID" value="XM_017174078.3"/>
</dbReference>
<name>A0A6P4IKP0_DROKI</name>
<sequence>MDDFGCFDYKRPVSHKQTDWRTSTYRGHYHLTDLRMDNKLNVKFADKDLYVRDPLLSEKPTSEAMANYVWQYGDPYALKNPSLNMKTQYMKPFEQEQLRFVKRRMKPISSVSHDTYVLKEMPEEPEVVAPAMPTPVKATKLIIDRAEEGYSKYLDPSATTYNLSYVRLSPEKINGGVGAHDNLTYWNWSEKMVPPRKVSREPDPTMCDDFPSKDCPKRRCEFQNLTKRVPHSGMVTEVRAKYTDPQSRLVEFDPNVRPVLEHADVMPFAKKSEYGIYGSGEPVLTYV</sequence>
<organism evidence="1 2">
    <name type="scientific">Drosophila kikkawai</name>
    <name type="common">Fruit fly</name>
    <dbReference type="NCBI Taxonomy" id="30033"/>
    <lineage>
        <taxon>Eukaryota</taxon>
        <taxon>Metazoa</taxon>
        <taxon>Ecdysozoa</taxon>
        <taxon>Arthropoda</taxon>
        <taxon>Hexapoda</taxon>
        <taxon>Insecta</taxon>
        <taxon>Pterygota</taxon>
        <taxon>Neoptera</taxon>
        <taxon>Endopterygota</taxon>
        <taxon>Diptera</taxon>
        <taxon>Brachycera</taxon>
        <taxon>Muscomorpha</taxon>
        <taxon>Ephydroidea</taxon>
        <taxon>Drosophilidae</taxon>
        <taxon>Drosophila</taxon>
        <taxon>Sophophora</taxon>
    </lineage>
</organism>
<dbReference type="OrthoDB" id="382863at2759"/>
<accession>A0A6P4IKP0</accession>